<dbReference type="Proteomes" id="UP001152320">
    <property type="component" value="Chromosome 14"/>
</dbReference>
<keyword evidence="6" id="KW-1185">Reference proteome</keyword>
<dbReference type="Pfam" id="PF04548">
    <property type="entry name" value="AIG1"/>
    <property type="match status" value="1"/>
</dbReference>
<evidence type="ECO:0000313" key="5">
    <source>
        <dbReference type="EMBL" id="KAJ8029382.1"/>
    </source>
</evidence>
<protein>
    <submittedName>
        <fullName evidence="5">GTPase IMAP family member 4</fullName>
    </submittedName>
</protein>
<dbReference type="AlphaFoldDB" id="A0A9Q1GYP6"/>
<name>A0A9Q1GYP6_HOLLE</name>
<dbReference type="InterPro" id="IPR006703">
    <property type="entry name" value="G_AIG1"/>
</dbReference>
<keyword evidence="3" id="KW-0342">GTP-binding</keyword>
<dbReference type="PROSITE" id="PS51720">
    <property type="entry name" value="G_AIG1"/>
    <property type="match status" value="1"/>
</dbReference>
<organism evidence="5 6">
    <name type="scientific">Holothuria leucospilota</name>
    <name type="common">Black long sea cucumber</name>
    <name type="synonym">Mertensiothuria leucospilota</name>
    <dbReference type="NCBI Taxonomy" id="206669"/>
    <lineage>
        <taxon>Eukaryota</taxon>
        <taxon>Metazoa</taxon>
        <taxon>Echinodermata</taxon>
        <taxon>Eleutherozoa</taxon>
        <taxon>Echinozoa</taxon>
        <taxon>Holothuroidea</taxon>
        <taxon>Aspidochirotacea</taxon>
        <taxon>Aspidochirotida</taxon>
        <taxon>Holothuriidae</taxon>
        <taxon>Holothuria</taxon>
    </lineage>
</organism>
<evidence type="ECO:0000256" key="2">
    <source>
        <dbReference type="ARBA" id="ARBA00022741"/>
    </source>
</evidence>
<dbReference type="Gene3D" id="3.40.50.300">
    <property type="entry name" value="P-loop containing nucleotide triphosphate hydrolases"/>
    <property type="match status" value="1"/>
</dbReference>
<evidence type="ECO:0000313" key="6">
    <source>
        <dbReference type="Proteomes" id="UP001152320"/>
    </source>
</evidence>
<dbReference type="InterPro" id="IPR027417">
    <property type="entry name" value="P-loop_NTPase"/>
</dbReference>
<accession>A0A9Q1GYP6</accession>
<evidence type="ECO:0000256" key="1">
    <source>
        <dbReference type="ARBA" id="ARBA00008535"/>
    </source>
</evidence>
<sequence>MDSMQQYDPSVFQCITKEDFEKYMNEGVSYQDCLEIEKQEYERLRQLQDEYDVTRYKGITKAEWDDKVIHIGLTLEQLRQLNDRNIEKINEKVRKRSLKKERFNHHPKGELRVVVLGKTGDGKSATANTVLGKHHFKDSVDAHSVTKYTEKKTCIWKDKLVRIADTPGLQDTHRPNEEILGEIARVLQIMPDGIHAFLYVVNATRHRFTKEDKQVLDDLKEQFGVSLMKYLILVMTHTDGMPNFDLESYTKKHKSLQSPGPYGEFLEELDWKILAVNNKAETEYEKEQNRELILSYVTEMVYKNAHQKYTNKLFLKAQALKRHNQETLSLKDELLETVKEYVDENPELLHETEVDDRVLQDLKEHLNEDDYVNEEGLRNGVGKVVAKLKEDNYKLKEKVKQHRCTIS</sequence>
<comment type="caution">
    <text evidence="5">The sequence shown here is derived from an EMBL/GenBank/DDBJ whole genome shotgun (WGS) entry which is preliminary data.</text>
</comment>
<dbReference type="PANTHER" id="PTHR10903:SF184">
    <property type="entry name" value="GTP-BINDING PROTEIN A"/>
    <property type="match status" value="1"/>
</dbReference>
<evidence type="ECO:0000259" key="4">
    <source>
        <dbReference type="PROSITE" id="PS51720"/>
    </source>
</evidence>
<dbReference type="FunFam" id="3.40.50.300:FF:000366">
    <property type="entry name" value="GTPase, IMAP family member 2"/>
    <property type="match status" value="1"/>
</dbReference>
<gene>
    <name evidence="5" type="ORF">HOLleu_28760</name>
</gene>
<proteinExistence type="inferred from homology"/>
<comment type="similarity">
    <text evidence="1">Belongs to the TRAFAC class TrmE-Era-EngA-EngB-Septin-like GTPase superfamily. AIG1/Toc34/Toc159-like paraseptin GTPase family. IAN subfamily.</text>
</comment>
<dbReference type="InterPro" id="IPR045058">
    <property type="entry name" value="GIMA/IAN/Toc"/>
</dbReference>
<dbReference type="GO" id="GO:0005525">
    <property type="term" value="F:GTP binding"/>
    <property type="evidence" value="ECO:0007669"/>
    <property type="project" value="UniProtKB-KW"/>
</dbReference>
<keyword evidence="2" id="KW-0547">Nucleotide-binding</keyword>
<dbReference type="PANTHER" id="PTHR10903">
    <property type="entry name" value="GTPASE, IMAP FAMILY MEMBER-RELATED"/>
    <property type="match status" value="1"/>
</dbReference>
<reference evidence="5" key="1">
    <citation type="submission" date="2021-10" db="EMBL/GenBank/DDBJ databases">
        <title>Tropical sea cucumber genome reveals ecological adaptation and Cuvierian tubules defense mechanism.</title>
        <authorList>
            <person name="Chen T."/>
        </authorList>
    </citation>
    <scope>NUCLEOTIDE SEQUENCE</scope>
    <source>
        <strain evidence="5">Nanhai2018</strain>
        <tissue evidence="5">Muscle</tissue>
    </source>
</reference>
<feature type="domain" description="AIG1-type G" evidence="4">
    <location>
        <begin position="108"/>
        <end position="318"/>
    </location>
</feature>
<dbReference type="SUPFAM" id="SSF52540">
    <property type="entry name" value="P-loop containing nucleoside triphosphate hydrolases"/>
    <property type="match status" value="1"/>
</dbReference>
<dbReference type="EMBL" id="JAIZAY010000014">
    <property type="protein sequence ID" value="KAJ8029382.1"/>
    <property type="molecule type" value="Genomic_DNA"/>
</dbReference>
<dbReference type="OrthoDB" id="8954335at2759"/>
<evidence type="ECO:0000256" key="3">
    <source>
        <dbReference type="ARBA" id="ARBA00023134"/>
    </source>
</evidence>